<dbReference type="SUPFAM" id="SSF160191">
    <property type="entry name" value="YcgL-like"/>
    <property type="match status" value="1"/>
</dbReference>
<evidence type="ECO:0000313" key="3">
    <source>
        <dbReference type="EMBL" id="AHF00431.1"/>
    </source>
</evidence>
<dbReference type="FunCoup" id="W0DU77">
    <property type="interactions" value="80"/>
</dbReference>
<dbReference type="Pfam" id="PF05166">
    <property type="entry name" value="YcgL"/>
    <property type="match status" value="1"/>
</dbReference>
<organism evidence="3 4">
    <name type="scientific">Thiomicrospira aerophila AL3</name>
    <dbReference type="NCBI Taxonomy" id="717772"/>
    <lineage>
        <taxon>Bacteria</taxon>
        <taxon>Pseudomonadati</taxon>
        <taxon>Pseudomonadota</taxon>
        <taxon>Gammaproteobacteria</taxon>
        <taxon>Thiotrichales</taxon>
        <taxon>Piscirickettsiaceae</taxon>
        <taxon>Thiomicrospira</taxon>
    </lineage>
</organism>
<evidence type="ECO:0000256" key="1">
    <source>
        <dbReference type="HAMAP-Rule" id="MF_01866"/>
    </source>
</evidence>
<feature type="domain" description="YcgL" evidence="2">
    <location>
        <begin position="8"/>
        <end position="92"/>
    </location>
</feature>
<reference evidence="3 4" key="1">
    <citation type="submission" date="2013-12" db="EMBL/GenBank/DDBJ databases">
        <authorList>
            <consortium name="DOE Joint Genome Institute"/>
            <person name="Kappler U."/>
            <person name="Huntemann M."/>
            <person name="Han J."/>
            <person name="Chen A."/>
            <person name="Kyrpides N."/>
            <person name="Mavromatis K."/>
            <person name="Markowitz V."/>
            <person name="Palaniappan K."/>
            <person name="Ivanova N."/>
            <person name="Schaumberg A."/>
            <person name="Pati A."/>
            <person name="Liolios K."/>
            <person name="Nordberg H.P."/>
            <person name="Cantor M.N."/>
            <person name="Hua S.X."/>
            <person name="Woyke T."/>
        </authorList>
    </citation>
    <scope>NUCLEOTIDE SEQUENCE [LARGE SCALE GENOMIC DNA]</scope>
    <source>
        <strain evidence="4">AL2</strain>
    </source>
</reference>
<dbReference type="InterPro" id="IPR038068">
    <property type="entry name" value="YcgL-like_sf"/>
</dbReference>
<protein>
    <recommendedName>
        <fullName evidence="1">YcgL domain-containing protein THIAE_00520</fullName>
    </recommendedName>
</protein>
<gene>
    <name evidence="3" type="ORF">THIAE_00520</name>
</gene>
<dbReference type="AlphaFoldDB" id="W0DU77"/>
<proteinExistence type="inferred from homology"/>
<dbReference type="Proteomes" id="UP000005380">
    <property type="component" value="Chromosome"/>
</dbReference>
<dbReference type="HOGENOM" id="CLU_155118_2_0_6"/>
<dbReference type="PANTHER" id="PTHR38109:SF1">
    <property type="entry name" value="PROTEIN YCGL"/>
    <property type="match status" value="1"/>
</dbReference>
<dbReference type="RefSeq" id="WP_006459653.1">
    <property type="nucleotide sequence ID" value="NZ_CP007030.1"/>
</dbReference>
<dbReference type="STRING" id="717772.THIAE_00520"/>
<dbReference type="eggNOG" id="COG3100">
    <property type="taxonomic scope" value="Bacteria"/>
</dbReference>
<dbReference type="InterPro" id="IPR027354">
    <property type="entry name" value="YcgL_dom"/>
</dbReference>
<dbReference type="HAMAP" id="MF_01866">
    <property type="entry name" value="UPF0745"/>
    <property type="match status" value="1"/>
</dbReference>
<evidence type="ECO:0000259" key="2">
    <source>
        <dbReference type="PROSITE" id="PS51648"/>
    </source>
</evidence>
<dbReference type="OrthoDB" id="7062382at2"/>
<sequence length="102" mass="11625">MASAQSSLPVSAYKSSKKDELYLIIPQTTALNELPQELLVMFGDPKLVLNFEMTPTRKMGREDPQKVWDALQTKGYFIQLPPQEIEKLSDMAPPPERLDNIY</sequence>
<name>W0DU77_9GAMM</name>
<dbReference type="Gene3D" id="3.10.510.20">
    <property type="entry name" value="YcgL domain"/>
    <property type="match status" value="1"/>
</dbReference>
<dbReference type="PROSITE" id="PS51648">
    <property type="entry name" value="YCGL"/>
    <property type="match status" value="1"/>
</dbReference>
<dbReference type="EMBL" id="CP007030">
    <property type="protein sequence ID" value="AHF00431.1"/>
    <property type="molecule type" value="Genomic_DNA"/>
</dbReference>
<accession>W0DU77</accession>
<keyword evidence="4" id="KW-1185">Reference proteome</keyword>
<evidence type="ECO:0000313" key="4">
    <source>
        <dbReference type="Proteomes" id="UP000005380"/>
    </source>
</evidence>
<dbReference type="KEGG" id="tao:THIAE_00520"/>
<dbReference type="PANTHER" id="PTHR38109">
    <property type="entry name" value="PROTEIN YCGL"/>
    <property type="match status" value="1"/>
</dbReference>
<dbReference type="InParanoid" id="W0DU77"/>